<dbReference type="AlphaFoldDB" id="A0A7W4YFL1"/>
<comment type="caution">
    <text evidence="2">The sequence shown here is derived from an EMBL/GenBank/DDBJ whole genome shotgun (WGS) entry which is preliminary data.</text>
</comment>
<evidence type="ECO:0008006" key="4">
    <source>
        <dbReference type="Google" id="ProtNLM"/>
    </source>
</evidence>
<dbReference type="EMBL" id="JACHWJ010000001">
    <property type="protein sequence ID" value="MBB2956975.1"/>
    <property type="molecule type" value="Genomic_DNA"/>
</dbReference>
<proteinExistence type="predicted"/>
<organism evidence="2 3">
    <name type="scientific">Pseudoclavibacter helvolus</name>
    <dbReference type="NCBI Taxonomy" id="255205"/>
    <lineage>
        <taxon>Bacteria</taxon>
        <taxon>Bacillati</taxon>
        <taxon>Actinomycetota</taxon>
        <taxon>Actinomycetes</taxon>
        <taxon>Micrococcales</taxon>
        <taxon>Microbacteriaceae</taxon>
        <taxon>Pseudoclavibacter</taxon>
    </lineage>
</organism>
<accession>A0A7W4YFL1</accession>
<evidence type="ECO:0000256" key="1">
    <source>
        <dbReference type="SAM" id="MobiDB-lite"/>
    </source>
</evidence>
<dbReference type="Pfam" id="PF25209">
    <property type="entry name" value="Phage_capsid_4"/>
    <property type="match status" value="1"/>
</dbReference>
<evidence type="ECO:0000313" key="2">
    <source>
        <dbReference type="EMBL" id="MBB2956975.1"/>
    </source>
</evidence>
<gene>
    <name evidence="2" type="ORF">FHX72_001087</name>
</gene>
<dbReference type="RefSeq" id="WP_183623452.1">
    <property type="nucleotide sequence ID" value="NZ_JACHWJ010000001.1"/>
</dbReference>
<reference evidence="2 3" key="1">
    <citation type="submission" date="2020-08" db="EMBL/GenBank/DDBJ databases">
        <title>Sequencing the genomes of 1000 actinobacteria strains.</title>
        <authorList>
            <person name="Klenk H.-P."/>
        </authorList>
    </citation>
    <scope>NUCLEOTIDE SEQUENCE [LARGE SCALE GENOMIC DNA]</scope>
    <source>
        <strain evidence="2 3">DSM 20419</strain>
    </source>
</reference>
<keyword evidence="3" id="KW-1185">Reference proteome</keyword>
<sequence>MPSYTYPVARPEGTLTTQQIHLLLQNPNIIAKRIADITKMRFIADYLLTGRFSAAGGGVYYETGEEIFAADAPEAVAPGAEYPKTVMTLGEMAAAKTVKWGLETDITDERIARQGISVVNKGLQRLANTVIRHVDSTAMAVVSSKITSTFASPAAWTTAGKAVEALYTIATTRQDLGTGLNLDTVVLKPAQYAKLVGMLMDDKALPREQGNVAITGNLPVDALGFNWVTSPFYTSSTPLLVDREQLGGMADEKLGSPGYSSAGATGVETKSERHKDDKYEVRARRVTVPVVTDPLAGVGLTNTGL</sequence>
<name>A0A7W4YFL1_9MICO</name>
<evidence type="ECO:0000313" key="3">
    <source>
        <dbReference type="Proteomes" id="UP000545286"/>
    </source>
</evidence>
<protein>
    <recommendedName>
        <fullName evidence="4">Major capsid protein</fullName>
    </recommendedName>
</protein>
<dbReference type="Proteomes" id="UP000545286">
    <property type="component" value="Unassembled WGS sequence"/>
</dbReference>
<feature type="region of interest" description="Disordered" evidence="1">
    <location>
        <begin position="252"/>
        <end position="277"/>
    </location>
</feature>